<evidence type="ECO:0000256" key="1">
    <source>
        <dbReference type="ARBA" id="ARBA00006484"/>
    </source>
</evidence>
<keyword evidence="5" id="KW-1185">Reference proteome</keyword>
<dbReference type="EMBL" id="BSDO01000005">
    <property type="protein sequence ID" value="GLI23908.1"/>
    <property type="molecule type" value="Genomic_DNA"/>
</dbReference>
<dbReference type="RefSeq" id="WP_281808727.1">
    <property type="nucleotide sequence ID" value="NZ_BSDO01000005.1"/>
</dbReference>
<evidence type="ECO:0000313" key="4">
    <source>
        <dbReference type="Proteomes" id="UP001144397"/>
    </source>
</evidence>
<dbReference type="InterPro" id="IPR036291">
    <property type="entry name" value="NAD(P)-bd_dom_sf"/>
</dbReference>
<dbReference type="Pfam" id="PF13561">
    <property type="entry name" value="adh_short_C2"/>
    <property type="match status" value="1"/>
</dbReference>
<accession>A0A9W6CK61</accession>
<dbReference type="PANTHER" id="PTHR42879:SF2">
    <property type="entry name" value="3-OXOACYL-[ACYL-CARRIER-PROTEIN] REDUCTASE FABG"/>
    <property type="match status" value="1"/>
</dbReference>
<dbReference type="EMBL" id="JAVDPY010000006">
    <property type="protein sequence ID" value="MDR6334872.1"/>
    <property type="molecule type" value="Genomic_DNA"/>
</dbReference>
<dbReference type="PRINTS" id="PR00080">
    <property type="entry name" value="SDRFAMILY"/>
</dbReference>
<dbReference type="PANTHER" id="PTHR42879">
    <property type="entry name" value="3-OXOACYL-(ACYL-CARRIER-PROTEIN) REDUCTASE"/>
    <property type="match status" value="1"/>
</dbReference>
<dbReference type="GO" id="GO:0032787">
    <property type="term" value="P:monocarboxylic acid metabolic process"/>
    <property type="evidence" value="ECO:0007669"/>
    <property type="project" value="UniProtKB-ARBA"/>
</dbReference>
<comment type="similarity">
    <text evidence="1">Belongs to the short-chain dehydrogenases/reductases (SDR) family.</text>
</comment>
<evidence type="ECO:0000313" key="3">
    <source>
        <dbReference type="EMBL" id="MDR6334872.1"/>
    </source>
</evidence>
<dbReference type="FunFam" id="3.40.50.720:FF:000084">
    <property type="entry name" value="Short-chain dehydrogenase reductase"/>
    <property type="match status" value="1"/>
</dbReference>
<gene>
    <name evidence="3" type="ORF">GGQ86_003362</name>
    <name evidence="2" type="ORF">XFLAVUS301_35820</name>
</gene>
<dbReference type="InterPro" id="IPR002347">
    <property type="entry name" value="SDR_fam"/>
</dbReference>
<reference evidence="2" key="1">
    <citation type="submission" date="2022-12" db="EMBL/GenBank/DDBJ databases">
        <title>Reference genome sequencing for broad-spectrum identification of bacterial and archaeal isolates by mass spectrometry.</title>
        <authorList>
            <person name="Sekiguchi Y."/>
            <person name="Tourlousse D.M."/>
        </authorList>
    </citation>
    <scope>NUCLEOTIDE SEQUENCE</scope>
    <source>
        <strain evidence="2">301</strain>
    </source>
</reference>
<reference evidence="3 5" key="2">
    <citation type="submission" date="2023-07" db="EMBL/GenBank/DDBJ databases">
        <title>Genomic Encyclopedia of Type Strains, Phase IV (KMG-IV): sequencing the most valuable type-strain genomes for metagenomic binning, comparative biology and taxonomic classification.</title>
        <authorList>
            <person name="Goeker M."/>
        </authorList>
    </citation>
    <scope>NUCLEOTIDE SEQUENCE [LARGE SCALE GENOMIC DNA]</scope>
    <source>
        <strain evidence="3 5">DSM 338</strain>
    </source>
</reference>
<organism evidence="2 4">
    <name type="scientific">Xanthobacter flavus</name>
    <dbReference type="NCBI Taxonomy" id="281"/>
    <lineage>
        <taxon>Bacteria</taxon>
        <taxon>Pseudomonadati</taxon>
        <taxon>Pseudomonadota</taxon>
        <taxon>Alphaproteobacteria</taxon>
        <taxon>Hyphomicrobiales</taxon>
        <taxon>Xanthobacteraceae</taxon>
        <taxon>Xanthobacter</taxon>
    </lineage>
</organism>
<dbReference type="SUPFAM" id="SSF51735">
    <property type="entry name" value="NAD(P)-binding Rossmann-fold domains"/>
    <property type="match status" value="1"/>
</dbReference>
<sequence>MTAPTTPRRALVTGGGAGIGAAIVRKLGADGMAVTFCDRDATTGTALAGETGATFVHMDGTDAAAAQALFATHGGFDVLVNNIGADQHAFFTDTTVDDWRFLLSVNLETAFLFTRLALPAMQAARYGRLVNVASEAGRLGSKGGAVYAAAKAGLIGFTRSIARENARYGITANAVAPGPIRTPMVERAVAEVGEKILADMAALTLLRRIGEPEEVAAAVAFLASPGASFVTGEVLGVSGGMGCGA</sequence>
<dbReference type="PRINTS" id="PR00081">
    <property type="entry name" value="GDHRDH"/>
</dbReference>
<dbReference type="InterPro" id="IPR020904">
    <property type="entry name" value="Sc_DH/Rdtase_CS"/>
</dbReference>
<dbReference type="GeneID" id="95764363"/>
<dbReference type="Gene3D" id="3.40.50.720">
    <property type="entry name" value="NAD(P)-binding Rossmann-like Domain"/>
    <property type="match status" value="1"/>
</dbReference>
<evidence type="ECO:0000313" key="5">
    <source>
        <dbReference type="Proteomes" id="UP001245370"/>
    </source>
</evidence>
<dbReference type="InterPro" id="IPR050259">
    <property type="entry name" value="SDR"/>
</dbReference>
<protein>
    <submittedName>
        <fullName evidence="2">3-oxoacyl-ACP reductase</fullName>
    </submittedName>
    <submittedName>
        <fullName evidence="3">NAD(P)-dependent dehydrogenase (Short-subunit alcohol dehydrogenase family)</fullName>
    </submittedName>
</protein>
<evidence type="ECO:0000313" key="2">
    <source>
        <dbReference type="EMBL" id="GLI23908.1"/>
    </source>
</evidence>
<name>A0A9W6CK61_XANFL</name>
<dbReference type="Proteomes" id="UP001245370">
    <property type="component" value="Unassembled WGS sequence"/>
</dbReference>
<dbReference type="AlphaFoldDB" id="A0A9W6CK61"/>
<proteinExistence type="inferred from homology"/>
<dbReference type="Proteomes" id="UP001144397">
    <property type="component" value="Unassembled WGS sequence"/>
</dbReference>
<dbReference type="PROSITE" id="PS00061">
    <property type="entry name" value="ADH_SHORT"/>
    <property type="match status" value="1"/>
</dbReference>
<comment type="caution">
    <text evidence="2">The sequence shown here is derived from an EMBL/GenBank/DDBJ whole genome shotgun (WGS) entry which is preliminary data.</text>
</comment>